<evidence type="ECO:0008006" key="4">
    <source>
        <dbReference type="Google" id="ProtNLM"/>
    </source>
</evidence>
<protein>
    <recommendedName>
        <fullName evidence="4">Extracellular membrane protein CFEM domain-containing protein</fullName>
    </recommendedName>
</protein>
<name>A0A427Y0W5_9TREE</name>
<dbReference type="AlphaFoldDB" id="A0A427Y0W5"/>
<dbReference type="GeneID" id="39590874"/>
<organism evidence="2 3">
    <name type="scientific">Apiotrichum porosum</name>
    <dbReference type="NCBI Taxonomy" id="105984"/>
    <lineage>
        <taxon>Eukaryota</taxon>
        <taxon>Fungi</taxon>
        <taxon>Dikarya</taxon>
        <taxon>Basidiomycota</taxon>
        <taxon>Agaricomycotina</taxon>
        <taxon>Tremellomycetes</taxon>
        <taxon>Trichosporonales</taxon>
        <taxon>Trichosporonaceae</taxon>
        <taxon>Apiotrichum</taxon>
    </lineage>
</organism>
<keyword evidence="3" id="KW-1185">Reference proteome</keyword>
<comment type="caution">
    <text evidence="2">The sequence shown here is derived from an EMBL/GenBank/DDBJ whole genome shotgun (WGS) entry which is preliminary data.</text>
</comment>
<sequence>MLPASLLLLAGAGVSALTLEIRQTDSLGIPIACSDACATVEQYYVPCSTGAPACDQFCNYLPEIQACLTCVGQNAGASSSDITSAVQGVLDACTGDASDSASADVVAATGTASAVAGTTAQAGSSPSVKKNAASHTTAISLGVVGVALAAFIM</sequence>
<gene>
    <name evidence="2" type="ORF">EHS24_006331</name>
</gene>
<evidence type="ECO:0000313" key="3">
    <source>
        <dbReference type="Proteomes" id="UP000279236"/>
    </source>
</evidence>
<feature type="chain" id="PRO_5019209028" description="Extracellular membrane protein CFEM domain-containing protein" evidence="1">
    <location>
        <begin position="17"/>
        <end position="153"/>
    </location>
</feature>
<proteinExistence type="predicted"/>
<dbReference type="RefSeq" id="XP_028478252.1">
    <property type="nucleotide sequence ID" value="XM_028621800.1"/>
</dbReference>
<reference evidence="2 3" key="1">
    <citation type="submission" date="2018-11" db="EMBL/GenBank/DDBJ databases">
        <title>Genome sequence of Apiotrichum porosum DSM 27194.</title>
        <authorList>
            <person name="Aliyu H."/>
            <person name="Gorte O."/>
            <person name="Ochsenreither K."/>
        </authorList>
    </citation>
    <scope>NUCLEOTIDE SEQUENCE [LARGE SCALE GENOMIC DNA]</scope>
    <source>
        <strain evidence="2 3">DSM 27194</strain>
    </source>
</reference>
<accession>A0A427Y0W5</accession>
<evidence type="ECO:0000313" key="2">
    <source>
        <dbReference type="EMBL" id="RSH84804.1"/>
    </source>
</evidence>
<keyword evidence="1" id="KW-0732">Signal</keyword>
<dbReference type="Proteomes" id="UP000279236">
    <property type="component" value="Unassembled WGS sequence"/>
</dbReference>
<feature type="signal peptide" evidence="1">
    <location>
        <begin position="1"/>
        <end position="16"/>
    </location>
</feature>
<evidence type="ECO:0000256" key="1">
    <source>
        <dbReference type="SAM" id="SignalP"/>
    </source>
</evidence>
<dbReference type="EMBL" id="RSCE01000003">
    <property type="protein sequence ID" value="RSH84804.1"/>
    <property type="molecule type" value="Genomic_DNA"/>
</dbReference>